<keyword evidence="5 6" id="KW-0472">Membrane</keyword>
<keyword evidence="2" id="KW-1003">Cell membrane</keyword>
<dbReference type="PANTHER" id="PTHR33406">
    <property type="entry name" value="MEMBRANE PROTEIN MJ1562-RELATED"/>
    <property type="match status" value="1"/>
</dbReference>
<name>A0ABT4YRJ2_9VIBR</name>
<dbReference type="Gene3D" id="1.20.1640.10">
    <property type="entry name" value="Multidrug efflux transporter AcrB transmembrane domain"/>
    <property type="match status" value="2"/>
</dbReference>
<dbReference type="InterPro" id="IPR000731">
    <property type="entry name" value="SSD"/>
</dbReference>
<feature type="domain" description="SSD" evidence="7">
    <location>
        <begin position="642"/>
        <end position="769"/>
    </location>
</feature>
<keyword evidence="4 6" id="KW-1133">Transmembrane helix</keyword>
<dbReference type="Pfam" id="PF03176">
    <property type="entry name" value="MMPL"/>
    <property type="match status" value="2"/>
</dbReference>
<feature type="transmembrane region" description="Helical" evidence="6">
    <location>
        <begin position="231"/>
        <end position="250"/>
    </location>
</feature>
<dbReference type="InterPro" id="IPR050545">
    <property type="entry name" value="Mycobact_MmpL"/>
</dbReference>
<evidence type="ECO:0000256" key="2">
    <source>
        <dbReference type="ARBA" id="ARBA00022475"/>
    </source>
</evidence>
<evidence type="ECO:0000313" key="8">
    <source>
        <dbReference type="EMBL" id="MDB1123688.1"/>
    </source>
</evidence>
<dbReference type="PANTHER" id="PTHR33406:SF13">
    <property type="entry name" value="MEMBRANE PROTEIN YDFJ"/>
    <property type="match status" value="1"/>
</dbReference>
<comment type="caution">
    <text evidence="8">The sequence shown here is derived from an EMBL/GenBank/DDBJ whole genome shotgun (WGS) entry which is preliminary data.</text>
</comment>
<accession>A0ABT4YRJ2</accession>
<dbReference type="InterPro" id="IPR004869">
    <property type="entry name" value="MMPL_dom"/>
</dbReference>
<evidence type="ECO:0000256" key="1">
    <source>
        <dbReference type="ARBA" id="ARBA00004651"/>
    </source>
</evidence>
<feature type="transmembrane region" description="Helical" evidence="6">
    <location>
        <begin position="670"/>
        <end position="692"/>
    </location>
</feature>
<dbReference type="RefSeq" id="WP_272135248.1">
    <property type="nucleotide sequence ID" value="NZ_JAQLOI010000001.1"/>
</dbReference>
<feature type="transmembrane region" description="Helical" evidence="6">
    <location>
        <begin position="750"/>
        <end position="770"/>
    </location>
</feature>
<feature type="transmembrane region" description="Helical" evidence="6">
    <location>
        <begin position="283"/>
        <end position="306"/>
    </location>
</feature>
<feature type="transmembrane region" description="Helical" evidence="6">
    <location>
        <begin position="257"/>
        <end position="277"/>
    </location>
</feature>
<proteinExistence type="predicted"/>
<protein>
    <submittedName>
        <fullName evidence="8">MMPL family transporter</fullName>
    </submittedName>
</protein>
<feature type="transmembrane region" description="Helical" evidence="6">
    <location>
        <begin position="644"/>
        <end position="664"/>
    </location>
</feature>
<keyword evidence="9" id="KW-1185">Reference proteome</keyword>
<dbReference type="Proteomes" id="UP001210678">
    <property type="component" value="Unassembled WGS sequence"/>
</dbReference>
<feature type="transmembrane region" description="Helical" evidence="6">
    <location>
        <begin position="327"/>
        <end position="348"/>
    </location>
</feature>
<evidence type="ECO:0000259" key="7">
    <source>
        <dbReference type="PROSITE" id="PS50156"/>
    </source>
</evidence>
<dbReference type="EMBL" id="JAQLOI010000001">
    <property type="protein sequence ID" value="MDB1123688.1"/>
    <property type="molecule type" value="Genomic_DNA"/>
</dbReference>
<evidence type="ECO:0000313" key="9">
    <source>
        <dbReference type="Proteomes" id="UP001210678"/>
    </source>
</evidence>
<keyword evidence="3 6" id="KW-0812">Transmembrane</keyword>
<gene>
    <name evidence="8" type="ORF">PGX00_08470</name>
</gene>
<feature type="transmembrane region" description="Helical" evidence="6">
    <location>
        <begin position="360"/>
        <end position="387"/>
    </location>
</feature>
<dbReference type="SUPFAM" id="SSF82866">
    <property type="entry name" value="Multidrug efflux transporter AcrB transmembrane domain"/>
    <property type="match status" value="2"/>
</dbReference>
<feature type="domain" description="SSD" evidence="7">
    <location>
        <begin position="257"/>
        <end position="382"/>
    </location>
</feature>
<sequence>MNDRAENNRSQVSQWLKYSVNSPWLTLITCLVLILFASIGAKNLTFRGDYNIFFDKTNPQLMVFEDIQARFAKTDSLAVVISPDDGNVFTAKTLKLIRDFTDDAWQTPYSSRVDSLANYQHTEAIEDDLLVQDLVHDEFAFSPKEINKVKHIALSEPATLSSIVSTIGDVAVINITVQLPEIDKTAEVVEVHDFVTEIIKTYQNQYPGVTFYKAGVVELNHALMAAAQQDMMTLVPLMLLVVLVFLTLMLQSFFTVLATLLVIITSVLATLGLSGWFGMYMNIATVNIPTLVLTLAVADCVHIVATMRHHMLEGKEKSQAIIMSLKVNALPVIITSVTTSLGFLMMNMSDSPVLRNFGSLASLGVMIACVLALSLFPALLQLFPFTIESSKNDKGKPLLMDRLADFVITKRVVLLPVFIIIVLSSIALIPQNKISDDSVKYFHKSSEFRQAADFMKEHISGMGTISIAIDTGEEQGIVANEFLAVNEAFTGWLRLQPEVHHVASMTDTFKRLNKNMHGDDNAYYRLPENRELAAQYLLMYEMSLPYGLDLNNQINIDKSALKLQVTIDNLGSDELVNLENRIYQWFTKYTPSDSSYKVSASSPFVMFAHIGEANMRSMLLSLPISLLLISGLLVVALRSLKLGLLSMIPNMVPALIGFGFWALISGEINLGLSVVASLTLGIVVDDAVHFLTKYQSVRKKGRSAEESVRYAFHTVGKALMITTVVLVSGFLVLAMSSFRINSDMGQLCSIVIFLALLVDLFFLPCLLMLFDNKRITV</sequence>
<dbReference type="PROSITE" id="PS50156">
    <property type="entry name" value="SSD"/>
    <property type="match status" value="2"/>
</dbReference>
<evidence type="ECO:0000256" key="6">
    <source>
        <dbReference type="SAM" id="Phobius"/>
    </source>
</evidence>
<feature type="transmembrane region" description="Helical" evidence="6">
    <location>
        <begin position="408"/>
        <end position="429"/>
    </location>
</feature>
<reference evidence="8 9" key="1">
    <citation type="submission" date="2023-01" db="EMBL/GenBank/DDBJ databases">
        <title>Vibrio sp. KJ40-1 sp.nov, isolated from marine algae.</title>
        <authorList>
            <person name="Butt M."/>
            <person name="Kim J.M.J."/>
            <person name="Jeon C.O.C."/>
        </authorList>
    </citation>
    <scope>NUCLEOTIDE SEQUENCE [LARGE SCALE GENOMIC DNA]</scope>
    <source>
        <strain evidence="8 9">KJ40-1</strain>
    </source>
</reference>
<feature type="transmembrane region" description="Helical" evidence="6">
    <location>
        <begin position="618"/>
        <end position="637"/>
    </location>
</feature>
<organism evidence="8 9">
    <name type="scientific">Vibrio algarum</name>
    <dbReference type="NCBI Taxonomy" id="3020714"/>
    <lineage>
        <taxon>Bacteria</taxon>
        <taxon>Pseudomonadati</taxon>
        <taxon>Pseudomonadota</taxon>
        <taxon>Gammaproteobacteria</taxon>
        <taxon>Vibrionales</taxon>
        <taxon>Vibrionaceae</taxon>
        <taxon>Vibrio</taxon>
    </lineage>
</organism>
<feature type="transmembrane region" description="Helical" evidence="6">
    <location>
        <begin position="21"/>
        <end position="41"/>
    </location>
</feature>
<evidence type="ECO:0000256" key="5">
    <source>
        <dbReference type="ARBA" id="ARBA00023136"/>
    </source>
</evidence>
<evidence type="ECO:0000256" key="3">
    <source>
        <dbReference type="ARBA" id="ARBA00022692"/>
    </source>
</evidence>
<evidence type="ECO:0000256" key="4">
    <source>
        <dbReference type="ARBA" id="ARBA00022989"/>
    </source>
</evidence>
<feature type="transmembrane region" description="Helical" evidence="6">
    <location>
        <begin position="718"/>
        <end position="738"/>
    </location>
</feature>
<comment type="subcellular location">
    <subcellularLocation>
        <location evidence="1">Cell membrane</location>
        <topology evidence="1">Multi-pass membrane protein</topology>
    </subcellularLocation>
</comment>